<protein>
    <submittedName>
        <fullName evidence="1">2-polyprenyl-6-methoxyphenol hydroxylase-like FAD-dependent oxidoreductase</fullName>
    </submittedName>
</protein>
<keyword evidence="2" id="KW-1185">Reference proteome</keyword>
<gene>
    <name evidence="1" type="ORF">IW245_000565</name>
</gene>
<dbReference type="EMBL" id="JADOUF010000001">
    <property type="protein sequence ID" value="MBG6134371.1"/>
    <property type="molecule type" value="Genomic_DNA"/>
</dbReference>
<sequence length="450" mass="49310">MVVFEREERRPTGDLDGDFLDWSRPRIPQVVQPHAFLAPVRTVLRSEVPDVYAAMLDMGAREYHEFDWFTEHPPVRPGDEDLVAVRTRRILLETALNDAVSREPNVEVRLDDPVEGLVMDHGGDVPRVTGVRTASGVFSADLVVDAAGRRSPVGDWLAESGARTPVVESHRVGRAYFSRWYRLRPDGPQDPGRVWDVAVTPFAINLVFPADNGVFAVTFAVPVTDPTRLALRDPAVFDAAARRFPASGPWLGLDPDGMGDVQVMAGLDNRWSGLVDEAGPVVTGLVGVGDSITHTNPTLGQGVALTLLAAQRVATTIDTCADPAAFATDYHAWAVRTLKPWFDHQVAVDSGDEVLFSRDKGQAAPPPRTFDDGSRAQFAATPCAMEDPVVMRARAQVRHLAVAPDRAFQVEEVREHLAHWLTRHPEFPSMPEFVSRAEWQALTGTETTGG</sequence>
<dbReference type="Proteomes" id="UP000622552">
    <property type="component" value="Unassembled WGS sequence"/>
</dbReference>
<evidence type="ECO:0000313" key="1">
    <source>
        <dbReference type="EMBL" id="MBG6134371.1"/>
    </source>
</evidence>
<name>A0A8J7GPC8_9ACTN</name>
<organism evidence="1 2">
    <name type="scientific">Longispora fulva</name>
    <dbReference type="NCBI Taxonomy" id="619741"/>
    <lineage>
        <taxon>Bacteria</taxon>
        <taxon>Bacillati</taxon>
        <taxon>Actinomycetota</taxon>
        <taxon>Actinomycetes</taxon>
        <taxon>Micromonosporales</taxon>
        <taxon>Micromonosporaceae</taxon>
        <taxon>Longispora</taxon>
    </lineage>
</organism>
<evidence type="ECO:0000313" key="2">
    <source>
        <dbReference type="Proteomes" id="UP000622552"/>
    </source>
</evidence>
<comment type="caution">
    <text evidence="1">The sequence shown here is derived from an EMBL/GenBank/DDBJ whole genome shotgun (WGS) entry which is preliminary data.</text>
</comment>
<dbReference type="Gene3D" id="3.50.50.60">
    <property type="entry name" value="FAD/NAD(P)-binding domain"/>
    <property type="match status" value="1"/>
</dbReference>
<proteinExistence type="predicted"/>
<reference evidence="1" key="1">
    <citation type="submission" date="2020-11" db="EMBL/GenBank/DDBJ databases">
        <title>Sequencing the genomes of 1000 actinobacteria strains.</title>
        <authorList>
            <person name="Klenk H.-P."/>
        </authorList>
    </citation>
    <scope>NUCLEOTIDE SEQUENCE</scope>
    <source>
        <strain evidence="1">DSM 45356</strain>
    </source>
</reference>
<accession>A0A8J7GPC8</accession>
<dbReference type="InterPro" id="IPR036188">
    <property type="entry name" value="FAD/NAD-bd_sf"/>
</dbReference>
<dbReference type="SUPFAM" id="SSF51905">
    <property type="entry name" value="FAD/NAD(P)-binding domain"/>
    <property type="match status" value="1"/>
</dbReference>
<dbReference type="AlphaFoldDB" id="A0A8J7GPC8"/>